<reference evidence="1 2" key="1">
    <citation type="submission" date="2019-09" db="EMBL/GenBank/DDBJ databases">
        <title>Non-baumannii Acinetobacter spp. carrying blaNDM-1 isolated in China.</title>
        <authorList>
            <person name="Cui C."/>
            <person name="Chen C."/>
            <person name="Sun J."/>
            <person name="Liu Y."/>
        </authorList>
    </citation>
    <scope>NUCLEOTIDE SEQUENCE [LARGE SCALE GENOMIC DNA]</scope>
    <source>
        <strain evidence="1 2">B18</strain>
        <plasmid evidence="2">pb18-1</plasmid>
    </source>
</reference>
<dbReference type="Proteomes" id="UP000503440">
    <property type="component" value="Plasmid pB18-1"/>
</dbReference>
<protein>
    <submittedName>
        <fullName evidence="1">Uncharacterized protein</fullName>
    </submittedName>
</protein>
<geneLocation type="plasmid" evidence="2">
    <name>pb18-1</name>
</geneLocation>
<dbReference type="EMBL" id="CP044456">
    <property type="protein sequence ID" value="QIC71863.1"/>
    <property type="molecule type" value="Genomic_DNA"/>
</dbReference>
<proteinExistence type="predicted"/>
<name>A0A6C0Y6Y7_9GAMM</name>
<dbReference type="AlphaFoldDB" id="A0A6C0Y6Y7"/>
<keyword evidence="1" id="KW-0614">Plasmid</keyword>
<gene>
    <name evidence="1" type="ORF">FSC09_15855</name>
</gene>
<sequence length="132" mass="14901">MSVGFDVDVEGNTALQDLIAKTTVEHDVWLVQDGKPVAPGKYPEGMRGFIPTDQYLPIMDYNDSSFNSGMYMLLVEATSGYEVAEGFLMKWTDGDYFFWYNHDEISKVVGFMPLPQVKMVKPSKNKKIGTWG</sequence>
<organism evidence="1 2">
    <name type="scientific">Acinetobacter indicus</name>
    <dbReference type="NCBI Taxonomy" id="756892"/>
    <lineage>
        <taxon>Bacteria</taxon>
        <taxon>Pseudomonadati</taxon>
        <taxon>Pseudomonadota</taxon>
        <taxon>Gammaproteobacteria</taxon>
        <taxon>Moraxellales</taxon>
        <taxon>Moraxellaceae</taxon>
        <taxon>Acinetobacter</taxon>
    </lineage>
</organism>
<evidence type="ECO:0000313" key="1">
    <source>
        <dbReference type="EMBL" id="QIC71863.1"/>
    </source>
</evidence>
<evidence type="ECO:0000313" key="2">
    <source>
        <dbReference type="Proteomes" id="UP000503440"/>
    </source>
</evidence>
<accession>A0A6C0Y6Y7</accession>
<dbReference type="RefSeq" id="WP_163146522.1">
    <property type="nucleotide sequence ID" value="NZ_CP044456.1"/>
</dbReference>